<dbReference type="RefSeq" id="WP_009451594.1">
    <property type="nucleotide sequence ID" value="NZ_AMSI01000012.1"/>
</dbReference>
<evidence type="ECO:0000259" key="1">
    <source>
        <dbReference type="Pfam" id="PF13400"/>
    </source>
</evidence>
<sequence>MLMSFLRDRRGNFAMMTGLLMAPMLGAVALAVDYTQMSRQKQQTQNALDAAGLATARFLSSGATDSDTLQYAESFFRTNLKSVKPENAILHVVLPNNNSSGGGTLLLTADLTYQPIFFPAFKALMRDGPAEDINIDFRAQSEIRMQNTLEVALVLDNSGSMDYVGTGSTEKRLSILKKAAKELVKTIAAEGAQMKQVSKPVQFGVVPFAGAVNVGTQNATASWMDTDGRSPIHHENFDWSSMGSTDSNKRVEQSGGVYYKRGSGWGSEENQKVTRFTLYAGLQRKECTKRDWYGNCKSWSYTKMPDWAGCVEMRPYPYNLNNEAPSSAKPETYFVPMFAPDETDRTDSSGRPANNNWWADLTSSTSSATRQAFMPKYFTPSETSATGNLEGPNAGCTTKAITTLKDVGTTTGLNSVYDAIDAMEASGATNVTEGIAWGWRVVSGSAPFTEARADTEKGNDKVVIVLTDGANTYYTPTSVVAQDYSGSNYRYGGNDLAGAKSIYSNYGYAKNRSGDSRIFDGTSSINKTDFSNDNFSTAMTQHMSAICENAKAKNIIVMTVALDLKSSDQTEKKQIDALKECASDSRSRRDGDGKPVKLFWNATGGDLDQKFKEIGDELSNLRIVG</sequence>
<proteinExistence type="predicted"/>
<accession>K2NTR7</accession>
<dbReference type="eggNOG" id="COG4961">
    <property type="taxonomic scope" value="Bacteria"/>
</dbReference>
<evidence type="ECO:0000313" key="2">
    <source>
        <dbReference type="EMBL" id="EKF41204.1"/>
    </source>
</evidence>
<dbReference type="AlphaFoldDB" id="K2NTR7"/>
<feature type="domain" description="Putative Flp pilus-assembly TadG-like N-terminal" evidence="1">
    <location>
        <begin position="11"/>
        <end position="57"/>
    </location>
</feature>
<dbReference type="Proteomes" id="UP000007374">
    <property type="component" value="Unassembled WGS sequence"/>
</dbReference>
<dbReference type="InterPro" id="IPR028087">
    <property type="entry name" value="Tad_N"/>
</dbReference>
<dbReference type="Pfam" id="PF13400">
    <property type="entry name" value="Tad"/>
    <property type="match status" value="1"/>
</dbReference>
<dbReference type="Gene3D" id="3.40.50.410">
    <property type="entry name" value="von Willebrand factor, type A domain"/>
    <property type="match status" value="2"/>
</dbReference>
<dbReference type="PATRIC" id="fig|1231190.3.peg.3508"/>
<evidence type="ECO:0000313" key="3">
    <source>
        <dbReference type="Proteomes" id="UP000007374"/>
    </source>
</evidence>
<reference evidence="2 3" key="1">
    <citation type="journal article" date="2012" name="J. Bacteriol.">
        <title>Genome Sequence of Nitratireductor indicus Type Strain C115.</title>
        <authorList>
            <person name="Lai Q."/>
            <person name="Li G."/>
            <person name="Yu Z."/>
            <person name="Shao Z."/>
        </authorList>
    </citation>
    <scope>NUCLEOTIDE SEQUENCE [LARGE SCALE GENOMIC DNA]</scope>
    <source>
        <strain evidence="2 3">C115</strain>
    </source>
</reference>
<dbReference type="EMBL" id="AMSI01000012">
    <property type="protein sequence ID" value="EKF41204.1"/>
    <property type="molecule type" value="Genomic_DNA"/>
</dbReference>
<dbReference type="InterPro" id="IPR036465">
    <property type="entry name" value="vWFA_dom_sf"/>
</dbReference>
<keyword evidence="3" id="KW-1185">Reference proteome</keyword>
<name>K2NTR7_9HYPH</name>
<dbReference type="STRING" id="721133.SAMN05216176_108166"/>
<comment type="caution">
    <text evidence="2">The sequence shown here is derived from an EMBL/GenBank/DDBJ whole genome shotgun (WGS) entry which is preliminary data.</text>
</comment>
<dbReference type="SUPFAM" id="SSF53300">
    <property type="entry name" value="vWA-like"/>
    <property type="match status" value="1"/>
</dbReference>
<dbReference type="OrthoDB" id="7522752at2"/>
<protein>
    <recommendedName>
        <fullName evidence="1">Putative Flp pilus-assembly TadG-like N-terminal domain-containing protein</fullName>
    </recommendedName>
</protein>
<organism evidence="2 3">
    <name type="scientific">Nitratireductor indicus C115</name>
    <dbReference type="NCBI Taxonomy" id="1231190"/>
    <lineage>
        <taxon>Bacteria</taxon>
        <taxon>Pseudomonadati</taxon>
        <taxon>Pseudomonadota</taxon>
        <taxon>Alphaproteobacteria</taxon>
        <taxon>Hyphomicrobiales</taxon>
        <taxon>Phyllobacteriaceae</taxon>
        <taxon>Nitratireductor</taxon>
    </lineage>
</organism>
<gene>
    <name evidence="2" type="ORF">NA8A_16963</name>
</gene>